<comment type="caution">
    <text evidence="2">The sequence shown here is derived from an EMBL/GenBank/DDBJ whole genome shotgun (WGS) entry which is preliminary data.</text>
</comment>
<keyword evidence="1" id="KW-0472">Membrane</keyword>
<dbReference type="AlphaFoldDB" id="A0AAE2SX87"/>
<keyword evidence="1" id="KW-0812">Transmembrane</keyword>
<reference evidence="2 3" key="1">
    <citation type="submission" date="2020-08" db="EMBL/GenBank/DDBJ databases">
        <title>Genomic Encyclopedia of Type Strains, Phase IV (KMG-V): Genome sequencing to study the core and pangenomes of soil and plant-associated prokaryotes.</title>
        <authorList>
            <person name="Whitman W."/>
        </authorList>
    </citation>
    <scope>NUCLEOTIDE SEQUENCE [LARGE SCALE GENOMIC DNA]</scope>
    <source>
        <strain evidence="2 3">SEMIA 415</strain>
    </source>
</reference>
<keyword evidence="1" id="KW-1133">Transmembrane helix</keyword>
<dbReference type="EMBL" id="JACIGO010000002">
    <property type="protein sequence ID" value="MBB4290279.1"/>
    <property type="molecule type" value="Genomic_DNA"/>
</dbReference>
<feature type="transmembrane region" description="Helical" evidence="1">
    <location>
        <begin position="63"/>
        <end position="88"/>
    </location>
</feature>
<gene>
    <name evidence="2" type="ORF">GGE16_002319</name>
</gene>
<feature type="transmembrane region" description="Helical" evidence="1">
    <location>
        <begin position="33"/>
        <end position="51"/>
    </location>
</feature>
<dbReference type="RefSeq" id="WP_183607274.1">
    <property type="nucleotide sequence ID" value="NZ_JACIGQ010000002.1"/>
</dbReference>
<accession>A0AAE2SX87</accession>
<proteinExistence type="predicted"/>
<evidence type="ECO:0000313" key="2">
    <source>
        <dbReference type="EMBL" id="MBB4290279.1"/>
    </source>
</evidence>
<organism evidence="2 3">
    <name type="scientific">Rhizobium leguminosarum</name>
    <dbReference type="NCBI Taxonomy" id="384"/>
    <lineage>
        <taxon>Bacteria</taxon>
        <taxon>Pseudomonadati</taxon>
        <taxon>Pseudomonadota</taxon>
        <taxon>Alphaproteobacteria</taxon>
        <taxon>Hyphomicrobiales</taxon>
        <taxon>Rhizobiaceae</taxon>
        <taxon>Rhizobium/Agrobacterium group</taxon>
        <taxon>Rhizobium</taxon>
    </lineage>
</organism>
<evidence type="ECO:0000313" key="3">
    <source>
        <dbReference type="Proteomes" id="UP000538507"/>
    </source>
</evidence>
<evidence type="ECO:0000256" key="1">
    <source>
        <dbReference type="SAM" id="Phobius"/>
    </source>
</evidence>
<protein>
    <submittedName>
        <fullName evidence="2">Uncharacterized protein</fullName>
    </submittedName>
</protein>
<dbReference type="Proteomes" id="UP000538507">
    <property type="component" value="Unassembled WGS sequence"/>
</dbReference>
<name>A0AAE2SX87_RHILE</name>
<feature type="transmembrane region" description="Helical" evidence="1">
    <location>
        <begin position="94"/>
        <end position="117"/>
    </location>
</feature>
<sequence length="132" mass="14495">MGWKIFAICSAISCIWGIFDCVAGNDPLGVVDAIALLFWLCGTAVVGFYAFDIVVLDLRILNLFFVLFSIFVLVQISCALWVALPLIGQARSNAYAAGVMISFFAILALDGLNWVAIRRYSRGYTLRGLAEF</sequence>